<dbReference type="RefSeq" id="WP_094986349.1">
    <property type="nucleotide sequence ID" value="NZ_NHNI01000004.1"/>
</dbReference>
<dbReference type="Gene3D" id="3.40.50.720">
    <property type="entry name" value="NAD(P)-binding Rossmann-like Domain"/>
    <property type="match status" value="1"/>
</dbReference>
<dbReference type="EMBL" id="NHNI01000004">
    <property type="protein sequence ID" value="OZY83731.1"/>
    <property type="molecule type" value="Genomic_DNA"/>
</dbReference>
<comment type="similarity">
    <text evidence="1">Belongs to the short-chain dehydrogenases/reductases (SDR) family.</text>
</comment>
<dbReference type="Pfam" id="PF13561">
    <property type="entry name" value="adh_short_C2"/>
    <property type="match status" value="1"/>
</dbReference>
<evidence type="ECO:0000256" key="1">
    <source>
        <dbReference type="ARBA" id="ARBA00006484"/>
    </source>
</evidence>
<dbReference type="GO" id="GO:0016491">
    <property type="term" value="F:oxidoreductase activity"/>
    <property type="evidence" value="ECO:0007669"/>
    <property type="project" value="UniProtKB-KW"/>
</dbReference>
<evidence type="ECO:0000313" key="4">
    <source>
        <dbReference type="Proteomes" id="UP000216101"/>
    </source>
</evidence>
<protein>
    <submittedName>
        <fullName evidence="3">Dehydrogenase</fullName>
    </submittedName>
</protein>
<dbReference type="CDD" id="cd05233">
    <property type="entry name" value="SDR_c"/>
    <property type="match status" value="1"/>
</dbReference>
<dbReference type="PROSITE" id="PS00061">
    <property type="entry name" value="ADH_SHORT"/>
    <property type="match status" value="1"/>
</dbReference>
<evidence type="ECO:0000313" key="3">
    <source>
        <dbReference type="EMBL" id="OZY83731.1"/>
    </source>
</evidence>
<proteinExistence type="inferred from homology"/>
<keyword evidence="2" id="KW-0560">Oxidoreductase</keyword>
<comment type="caution">
    <text evidence="3">The sequence shown here is derived from an EMBL/GenBank/DDBJ whole genome shotgun (WGS) entry which is preliminary data.</text>
</comment>
<dbReference type="InterPro" id="IPR002347">
    <property type="entry name" value="SDR_fam"/>
</dbReference>
<name>A0A266Q2X1_9GAMM</name>
<evidence type="ECO:0000256" key="2">
    <source>
        <dbReference type="ARBA" id="ARBA00023002"/>
    </source>
</evidence>
<dbReference type="PRINTS" id="PR00081">
    <property type="entry name" value="GDHRDH"/>
</dbReference>
<reference evidence="4" key="1">
    <citation type="submission" date="2017-05" db="EMBL/GenBank/DDBJ databases">
        <authorList>
            <person name="Barney B.M."/>
        </authorList>
    </citation>
    <scope>NUCLEOTIDE SEQUENCE [LARGE SCALE GENOMIC DNA]</scope>
    <source>
        <strain evidence="4">PSBB022</strain>
    </source>
</reference>
<dbReference type="FunFam" id="3.40.50.720:FF:000084">
    <property type="entry name" value="Short-chain dehydrogenase reductase"/>
    <property type="match status" value="1"/>
</dbReference>
<organism evidence="3 4">
    <name type="scientific">Cellvibrio mixtus</name>
    <dbReference type="NCBI Taxonomy" id="39650"/>
    <lineage>
        <taxon>Bacteria</taxon>
        <taxon>Pseudomonadati</taxon>
        <taxon>Pseudomonadota</taxon>
        <taxon>Gammaproteobacteria</taxon>
        <taxon>Cellvibrionales</taxon>
        <taxon>Cellvibrionaceae</taxon>
        <taxon>Cellvibrio</taxon>
    </lineage>
</organism>
<dbReference type="PRINTS" id="PR00080">
    <property type="entry name" value="SDRFAMILY"/>
</dbReference>
<sequence length="245" mass="27038">MKNILITGGSRGIGLECVKRFHQDGWNVITCSRNKKTWLENLTLYPELCNVDYVEIDVSDDGDLNRLFSYIGGKYSYINAAVNNASPKIISQGEFSEVPAENLFSTLKSDFWSYVVCLQKELNLMNSGSCIVNVSSVNGLRPCPGAAIYSAAKHGLEGLTRSVALEAIQKGIRVNAVAPGVTWTSRWEERKNSNPNIREEIETQIPIKRFAIESEIVNAIEWLCCAKSSYVVGHTLVVDGGLSLD</sequence>
<dbReference type="SUPFAM" id="SSF51735">
    <property type="entry name" value="NAD(P)-binding Rossmann-fold domains"/>
    <property type="match status" value="1"/>
</dbReference>
<dbReference type="InterPro" id="IPR020904">
    <property type="entry name" value="Sc_DH/Rdtase_CS"/>
</dbReference>
<gene>
    <name evidence="3" type="ORF">CBP51_20290</name>
</gene>
<dbReference type="PANTHER" id="PTHR24321">
    <property type="entry name" value="DEHYDROGENASES, SHORT CHAIN"/>
    <property type="match status" value="1"/>
</dbReference>
<dbReference type="PANTHER" id="PTHR24321:SF8">
    <property type="entry name" value="ESTRADIOL 17-BETA-DEHYDROGENASE 8-RELATED"/>
    <property type="match status" value="1"/>
</dbReference>
<accession>A0A266Q2X1</accession>
<dbReference type="AlphaFoldDB" id="A0A266Q2X1"/>
<dbReference type="InterPro" id="IPR036291">
    <property type="entry name" value="NAD(P)-bd_dom_sf"/>
</dbReference>
<dbReference type="Proteomes" id="UP000216101">
    <property type="component" value="Unassembled WGS sequence"/>
</dbReference>
<keyword evidence="4" id="KW-1185">Reference proteome</keyword>